<evidence type="ECO:0000313" key="2">
    <source>
        <dbReference type="EMBL" id="KIV86845.1"/>
    </source>
</evidence>
<dbReference type="AlphaFoldDB" id="A0A0D1WDI8"/>
<name>A0A0D1WDI8_9EURO</name>
<evidence type="ECO:0000256" key="1">
    <source>
        <dbReference type="SAM" id="SignalP"/>
    </source>
</evidence>
<proteinExistence type="predicted"/>
<evidence type="ECO:0000313" key="3">
    <source>
        <dbReference type="Proteomes" id="UP000053599"/>
    </source>
</evidence>
<dbReference type="Proteomes" id="UP000053599">
    <property type="component" value="Unassembled WGS sequence"/>
</dbReference>
<gene>
    <name evidence="2" type="ORF">PV11_02429</name>
</gene>
<dbReference type="OrthoDB" id="5332384at2759"/>
<keyword evidence="1" id="KW-0732">Signal</keyword>
<sequence length="195" mass="20194">MRSQSLLASTASSALLFLLLSGSAVRAQTYNTANVRLTFYSYVDNTDNLNGDCNANCDAGGTAGTLQLAYQCPGRSGLAGGIGDQSSPITAASAGDGLPVAQCDSFYVPYLQKWFIYEDYCTDCQDDPPHFDLFAGGSPDNNLCPNICSCEDQLTPGADTCIYTDIGDGGALTVSGSALFDGSNCNFAGTSASSC</sequence>
<accession>A0A0D1WDI8</accession>
<dbReference type="EMBL" id="KN846951">
    <property type="protein sequence ID" value="KIV86845.1"/>
    <property type="molecule type" value="Genomic_DNA"/>
</dbReference>
<reference evidence="2 3" key="1">
    <citation type="submission" date="2015-01" db="EMBL/GenBank/DDBJ databases">
        <title>The Genome Sequence of Exophiala sideris CBS121828.</title>
        <authorList>
            <consortium name="The Broad Institute Genomics Platform"/>
            <person name="Cuomo C."/>
            <person name="de Hoog S."/>
            <person name="Gorbushina A."/>
            <person name="Stielow B."/>
            <person name="Teixiera M."/>
            <person name="Abouelleil A."/>
            <person name="Chapman S.B."/>
            <person name="Priest M."/>
            <person name="Young S.K."/>
            <person name="Wortman J."/>
            <person name="Nusbaum C."/>
            <person name="Birren B."/>
        </authorList>
    </citation>
    <scope>NUCLEOTIDE SEQUENCE [LARGE SCALE GENOMIC DNA]</scope>
    <source>
        <strain evidence="2 3">CBS 121828</strain>
    </source>
</reference>
<feature type="chain" id="PRO_5002236149" evidence="1">
    <location>
        <begin position="28"/>
        <end position="195"/>
    </location>
</feature>
<dbReference type="HOGENOM" id="CLU_120566_0_0_1"/>
<protein>
    <submittedName>
        <fullName evidence="2">Uncharacterized protein</fullName>
    </submittedName>
</protein>
<feature type="signal peptide" evidence="1">
    <location>
        <begin position="1"/>
        <end position="27"/>
    </location>
</feature>
<organism evidence="2 3">
    <name type="scientific">Exophiala sideris</name>
    <dbReference type="NCBI Taxonomy" id="1016849"/>
    <lineage>
        <taxon>Eukaryota</taxon>
        <taxon>Fungi</taxon>
        <taxon>Dikarya</taxon>
        <taxon>Ascomycota</taxon>
        <taxon>Pezizomycotina</taxon>
        <taxon>Eurotiomycetes</taxon>
        <taxon>Chaetothyriomycetidae</taxon>
        <taxon>Chaetothyriales</taxon>
        <taxon>Herpotrichiellaceae</taxon>
        <taxon>Exophiala</taxon>
    </lineage>
</organism>